<keyword evidence="8" id="KW-1185">Reference proteome</keyword>
<evidence type="ECO:0000256" key="2">
    <source>
        <dbReference type="ARBA" id="ARBA00007511"/>
    </source>
</evidence>
<comment type="similarity">
    <text evidence="2">Belongs to the TerC family.</text>
</comment>
<comment type="caution">
    <text evidence="7">The sequence shown here is derived from an EMBL/GenBank/DDBJ whole genome shotgun (WGS) entry which is preliminary data.</text>
</comment>
<feature type="transmembrane region" description="Helical" evidence="6">
    <location>
        <begin position="41"/>
        <end position="62"/>
    </location>
</feature>
<comment type="subcellular location">
    <subcellularLocation>
        <location evidence="1">Membrane</location>
        <topology evidence="1">Multi-pass membrane protein</topology>
    </subcellularLocation>
</comment>
<evidence type="ECO:0000256" key="3">
    <source>
        <dbReference type="ARBA" id="ARBA00022692"/>
    </source>
</evidence>
<keyword evidence="3 6" id="KW-0812">Transmembrane</keyword>
<feature type="transmembrane region" description="Helical" evidence="6">
    <location>
        <begin position="133"/>
        <end position="154"/>
    </location>
</feature>
<evidence type="ECO:0000256" key="5">
    <source>
        <dbReference type="ARBA" id="ARBA00023136"/>
    </source>
</evidence>
<organism evidence="7 8">
    <name type="scientific">Thermaerobacillus caldiproteolyticus</name>
    <dbReference type="NCBI Taxonomy" id="247480"/>
    <lineage>
        <taxon>Bacteria</taxon>
        <taxon>Bacillati</taxon>
        <taxon>Bacillota</taxon>
        <taxon>Bacilli</taxon>
        <taxon>Bacillales</taxon>
        <taxon>Anoxybacillaceae</taxon>
        <taxon>Thermaerobacillus</taxon>
    </lineage>
</organism>
<dbReference type="Pfam" id="PF03741">
    <property type="entry name" value="TerC"/>
    <property type="match status" value="1"/>
</dbReference>
<dbReference type="InterPro" id="IPR022301">
    <property type="entry name" value="Integral_membrane_YjbE"/>
</dbReference>
<gene>
    <name evidence="7" type="ORF">HNR31_001704</name>
</gene>
<protein>
    <submittedName>
        <fullName evidence="7">YjbE family integral membrane protein</fullName>
    </submittedName>
</protein>
<accession>A0A7V9Z6Q2</accession>
<evidence type="ECO:0000256" key="1">
    <source>
        <dbReference type="ARBA" id="ARBA00004141"/>
    </source>
</evidence>
<sequence>MNEYITSILLIISIDIILGGDNAVVIALASRNLPEHKRNTAIVLGTTLAIVVRIFLTAIVVVLLKIPFLQFIGGFILLWISLKLLIQKEDTAAHVKPETSLWKAVQTIVTADIVMGLDNVIAIAGAAGGRTSLVIFGFLISVPIIILGSKIILYSMERFPFLIYIGAAILAYTAGKMITEEQQIQHVYGEMDSLRSAFPFITTILIVCLGFIINWKKAHRWTS</sequence>
<proteinExistence type="inferred from homology"/>
<feature type="transmembrane region" description="Helical" evidence="6">
    <location>
        <begin position="198"/>
        <end position="215"/>
    </location>
</feature>
<keyword evidence="4 6" id="KW-1133">Transmembrane helix</keyword>
<dbReference type="PANTHER" id="PTHR30238">
    <property type="entry name" value="MEMBRANE BOUND PREDICTED REDOX MODULATOR"/>
    <property type="match status" value="1"/>
</dbReference>
<dbReference type="Proteomes" id="UP000523087">
    <property type="component" value="Unassembled WGS sequence"/>
</dbReference>
<feature type="transmembrane region" description="Helical" evidence="6">
    <location>
        <begin position="161"/>
        <end position="178"/>
    </location>
</feature>
<keyword evidence="5 6" id="KW-0472">Membrane</keyword>
<evidence type="ECO:0000256" key="4">
    <source>
        <dbReference type="ARBA" id="ARBA00022989"/>
    </source>
</evidence>
<feature type="transmembrane region" description="Helical" evidence="6">
    <location>
        <begin position="6"/>
        <end position="29"/>
    </location>
</feature>
<dbReference type="EMBL" id="JACDUT010000004">
    <property type="protein sequence ID" value="MBA2874933.1"/>
    <property type="molecule type" value="Genomic_DNA"/>
</dbReference>
<feature type="transmembrane region" description="Helical" evidence="6">
    <location>
        <begin position="68"/>
        <end position="86"/>
    </location>
</feature>
<dbReference type="PANTHER" id="PTHR30238:SF4">
    <property type="entry name" value="SLL1022 PROTEIN"/>
    <property type="match status" value="1"/>
</dbReference>
<evidence type="ECO:0000256" key="6">
    <source>
        <dbReference type="SAM" id="Phobius"/>
    </source>
</evidence>
<dbReference type="RefSeq" id="WP_181555786.1">
    <property type="nucleotide sequence ID" value="NZ_CP064060.1"/>
</dbReference>
<name>A0A7V9Z6Q2_9BACL</name>
<reference evidence="7 8" key="1">
    <citation type="submission" date="2020-07" db="EMBL/GenBank/DDBJ databases">
        <title>Genomic Encyclopedia of Type Strains, Phase IV (KMG-IV): sequencing the most valuable type-strain genomes for metagenomic binning, comparative biology and taxonomic classification.</title>
        <authorList>
            <person name="Goeker M."/>
        </authorList>
    </citation>
    <scope>NUCLEOTIDE SEQUENCE [LARGE SCALE GENOMIC DNA]</scope>
    <source>
        <strain evidence="7 8">DSM 15730</strain>
    </source>
</reference>
<evidence type="ECO:0000313" key="8">
    <source>
        <dbReference type="Proteomes" id="UP000523087"/>
    </source>
</evidence>
<dbReference type="GO" id="GO:0016020">
    <property type="term" value="C:membrane"/>
    <property type="evidence" value="ECO:0007669"/>
    <property type="project" value="UniProtKB-SubCell"/>
</dbReference>
<feature type="transmembrane region" description="Helical" evidence="6">
    <location>
        <begin position="107"/>
        <end position="127"/>
    </location>
</feature>
<evidence type="ECO:0000313" key="7">
    <source>
        <dbReference type="EMBL" id="MBA2874933.1"/>
    </source>
</evidence>
<dbReference type="InterPro" id="IPR005496">
    <property type="entry name" value="Integral_membrane_TerC"/>
</dbReference>
<dbReference type="AlphaFoldDB" id="A0A7V9Z6Q2"/>
<dbReference type="NCBIfam" id="TIGR03717">
    <property type="entry name" value="R_switched_YjbE"/>
    <property type="match status" value="1"/>
</dbReference>